<keyword evidence="1" id="KW-0812">Transmembrane</keyword>
<keyword evidence="1" id="KW-0472">Membrane</keyword>
<evidence type="ECO:0000256" key="1">
    <source>
        <dbReference type="SAM" id="Phobius"/>
    </source>
</evidence>
<feature type="transmembrane region" description="Helical" evidence="1">
    <location>
        <begin position="92"/>
        <end position="112"/>
    </location>
</feature>
<keyword evidence="1" id="KW-1133">Transmembrane helix</keyword>
<name>A0A2S7XVH4_9GAMM</name>
<keyword evidence="3" id="KW-1185">Reference proteome</keyword>
<accession>A0A2S7XVH4</accession>
<feature type="transmembrane region" description="Helical" evidence="1">
    <location>
        <begin position="144"/>
        <end position="165"/>
    </location>
</feature>
<evidence type="ECO:0000313" key="3">
    <source>
        <dbReference type="Proteomes" id="UP000239936"/>
    </source>
</evidence>
<organism evidence="2 3">
    <name type="scientific">Chromatium okenii</name>
    <dbReference type="NCBI Taxonomy" id="61644"/>
    <lineage>
        <taxon>Bacteria</taxon>
        <taxon>Pseudomonadati</taxon>
        <taxon>Pseudomonadota</taxon>
        <taxon>Gammaproteobacteria</taxon>
        <taxon>Chromatiales</taxon>
        <taxon>Chromatiaceae</taxon>
        <taxon>Chromatium</taxon>
    </lineage>
</organism>
<feature type="transmembrane region" description="Helical" evidence="1">
    <location>
        <begin position="217"/>
        <end position="238"/>
    </location>
</feature>
<sequence>MILGLTFALQFFLVAQTFPLSELFGSASLLYIDNPFHEYNVAMGAAVGSVGYDPFFAAGRATGFALNHSDRLPAFLANILPSSLTAADIWKLYTFAVSLIASICLPLTLIILRFERNAIAISAALGLLLWWTGIFRWFHTAGMVSFIFIAFASLPFTALVVRLLTQAFTKTLIATVALGLVAAFLFFSHPLFPLPITVFLIFYLALNRQAVHWQFGLTALLAVAAIGILLNVGWLYYFMNPLEIQETFDLYQRATGGDLVIKSLLGIWDKANGARINTPIALAVIRILFSLFQQPTAVTFNLFWRWRVLAPICLYGRR</sequence>
<dbReference type="AlphaFoldDB" id="A0A2S7XVH4"/>
<evidence type="ECO:0000313" key="2">
    <source>
        <dbReference type="EMBL" id="PQJ97478.1"/>
    </source>
</evidence>
<feature type="transmembrane region" description="Helical" evidence="1">
    <location>
        <begin position="172"/>
        <end position="205"/>
    </location>
</feature>
<feature type="transmembrane region" description="Helical" evidence="1">
    <location>
        <begin position="119"/>
        <end position="138"/>
    </location>
</feature>
<protein>
    <recommendedName>
        <fullName evidence="4">Glycosyltransferase RgtA/B/C/D-like domain-containing protein</fullName>
    </recommendedName>
</protein>
<gene>
    <name evidence="2" type="ORF">CXB77_01640</name>
</gene>
<dbReference type="EMBL" id="PPGH01000011">
    <property type="protein sequence ID" value="PQJ97478.1"/>
    <property type="molecule type" value="Genomic_DNA"/>
</dbReference>
<comment type="caution">
    <text evidence="2">The sequence shown here is derived from an EMBL/GenBank/DDBJ whole genome shotgun (WGS) entry which is preliminary data.</text>
</comment>
<reference evidence="2 3" key="1">
    <citation type="submission" date="2018-01" db="EMBL/GenBank/DDBJ databases">
        <title>The complete genome sequence of Chromatium okenii LaCa, a purple sulfur bacterium with a turbulent life.</title>
        <authorList>
            <person name="Luedin S.M."/>
            <person name="Liechti N."/>
            <person name="Storelli N."/>
            <person name="Danza F."/>
            <person name="Wittwer M."/>
            <person name="Pothier J.F."/>
            <person name="Tonolla M.A."/>
        </authorList>
    </citation>
    <scope>NUCLEOTIDE SEQUENCE [LARGE SCALE GENOMIC DNA]</scope>
    <source>
        <strain evidence="2 3">LaCa</strain>
    </source>
</reference>
<proteinExistence type="predicted"/>
<dbReference type="Proteomes" id="UP000239936">
    <property type="component" value="Unassembled WGS sequence"/>
</dbReference>
<evidence type="ECO:0008006" key="4">
    <source>
        <dbReference type="Google" id="ProtNLM"/>
    </source>
</evidence>